<reference evidence="10" key="1">
    <citation type="submission" date="2016-10" db="EMBL/GenBank/DDBJ databases">
        <authorList>
            <person name="Varghese N."/>
            <person name="Submissions S."/>
        </authorList>
    </citation>
    <scope>NUCLEOTIDE SEQUENCE [LARGE SCALE GENOMIC DNA]</scope>
    <source>
        <strain evidence="10">DSM 13327</strain>
    </source>
</reference>
<evidence type="ECO:0000256" key="3">
    <source>
        <dbReference type="ARBA" id="ARBA00022723"/>
    </source>
</evidence>
<dbReference type="InterPro" id="IPR036136">
    <property type="entry name" value="Nit/Sulf_reduc_fer-like_dom_sf"/>
</dbReference>
<dbReference type="PROSITE" id="PS00365">
    <property type="entry name" value="NIR_SIR"/>
    <property type="match status" value="1"/>
</dbReference>
<dbReference type="InterPro" id="IPR006067">
    <property type="entry name" value="NO2/SO3_Rdtase_4Fe4S_dom"/>
</dbReference>
<keyword evidence="10" id="KW-1185">Reference proteome</keyword>
<keyword evidence="2" id="KW-0349">Heme</keyword>
<dbReference type="STRING" id="1123291.SAMN04490355_102535"/>
<dbReference type="AlphaFoldDB" id="A0A1I4LJD6"/>
<dbReference type="InterPro" id="IPR045854">
    <property type="entry name" value="NO2/SO3_Rdtase_4Fe4S_sf"/>
</dbReference>
<keyword evidence="5" id="KW-0408">Iron</keyword>
<evidence type="ECO:0000256" key="2">
    <source>
        <dbReference type="ARBA" id="ARBA00022617"/>
    </source>
</evidence>
<dbReference type="SUPFAM" id="SSF56014">
    <property type="entry name" value="Nitrite and sulphite reductase 4Fe-4S domain-like"/>
    <property type="match status" value="1"/>
</dbReference>
<feature type="domain" description="Nitrite/Sulfite reductase ferredoxin-like" evidence="8">
    <location>
        <begin position="15"/>
        <end position="79"/>
    </location>
</feature>
<keyword evidence="1" id="KW-0004">4Fe-4S</keyword>
<dbReference type="InterPro" id="IPR017220">
    <property type="entry name" value="Sulphite_reductase_assimil"/>
</dbReference>
<dbReference type="InterPro" id="IPR005117">
    <property type="entry name" value="NiRdtase/SiRdtase_haem-b_fer"/>
</dbReference>
<dbReference type="PANTHER" id="PTHR43809">
    <property type="entry name" value="NITRITE REDUCTASE (NADH) LARGE SUBUNIT"/>
    <property type="match status" value="1"/>
</dbReference>
<proteinExistence type="predicted"/>
<dbReference type="PIRSF" id="PIRSF037487">
    <property type="entry name" value="Sulfite_red_assimil"/>
    <property type="match status" value="1"/>
</dbReference>
<dbReference type="Gene3D" id="3.90.480.10">
    <property type="entry name" value="Sulfite Reductase Hemoprotein,Domain 2"/>
    <property type="match status" value="1"/>
</dbReference>
<evidence type="ECO:0000313" key="9">
    <source>
        <dbReference type="EMBL" id="SFL91228.1"/>
    </source>
</evidence>
<evidence type="ECO:0000259" key="7">
    <source>
        <dbReference type="Pfam" id="PF01077"/>
    </source>
</evidence>
<dbReference type="Pfam" id="PF03460">
    <property type="entry name" value="NIR_SIR_ferr"/>
    <property type="match status" value="1"/>
</dbReference>
<dbReference type="Pfam" id="PF01077">
    <property type="entry name" value="NIR_SIR"/>
    <property type="match status" value="1"/>
</dbReference>
<dbReference type="Proteomes" id="UP000199520">
    <property type="component" value="Unassembled WGS sequence"/>
</dbReference>
<dbReference type="GO" id="GO:0051539">
    <property type="term" value="F:4 iron, 4 sulfur cluster binding"/>
    <property type="evidence" value="ECO:0007669"/>
    <property type="project" value="UniProtKB-KW"/>
</dbReference>
<dbReference type="GO" id="GO:0020037">
    <property type="term" value="F:heme binding"/>
    <property type="evidence" value="ECO:0007669"/>
    <property type="project" value="InterPro"/>
</dbReference>
<evidence type="ECO:0000256" key="4">
    <source>
        <dbReference type="ARBA" id="ARBA00023002"/>
    </source>
</evidence>
<dbReference type="InterPro" id="IPR006066">
    <property type="entry name" value="NO2/SO3_Rdtase_FeS/sirohaem_BS"/>
</dbReference>
<feature type="domain" description="Nitrite/sulphite reductase 4Fe-4S" evidence="7">
    <location>
        <begin position="89"/>
        <end position="219"/>
    </location>
</feature>
<organism evidence="9 10">
    <name type="scientific">Pelosinus propionicus DSM 13327</name>
    <dbReference type="NCBI Taxonomy" id="1123291"/>
    <lineage>
        <taxon>Bacteria</taxon>
        <taxon>Bacillati</taxon>
        <taxon>Bacillota</taxon>
        <taxon>Negativicutes</taxon>
        <taxon>Selenomonadales</taxon>
        <taxon>Sporomusaceae</taxon>
        <taxon>Pelosinus</taxon>
    </lineage>
</organism>
<dbReference type="PANTHER" id="PTHR43809:SF1">
    <property type="entry name" value="NITRITE REDUCTASE (NADH) LARGE SUBUNIT"/>
    <property type="match status" value="1"/>
</dbReference>
<dbReference type="PRINTS" id="PR00397">
    <property type="entry name" value="SIROHAEM"/>
</dbReference>
<evidence type="ECO:0000256" key="1">
    <source>
        <dbReference type="ARBA" id="ARBA00022485"/>
    </source>
</evidence>
<evidence type="ECO:0000313" key="10">
    <source>
        <dbReference type="Proteomes" id="UP000199520"/>
    </source>
</evidence>
<evidence type="ECO:0000256" key="6">
    <source>
        <dbReference type="ARBA" id="ARBA00023014"/>
    </source>
</evidence>
<dbReference type="SUPFAM" id="SSF55124">
    <property type="entry name" value="Nitrite/Sulfite reductase N-terminal domain-like"/>
    <property type="match status" value="1"/>
</dbReference>
<name>A0A1I4LJD6_9FIRM</name>
<dbReference type="EMBL" id="FOTS01000025">
    <property type="protein sequence ID" value="SFL91228.1"/>
    <property type="molecule type" value="Genomic_DNA"/>
</dbReference>
<keyword evidence="6" id="KW-0411">Iron-sulfur</keyword>
<dbReference type="InterPro" id="IPR052034">
    <property type="entry name" value="NasD-like"/>
</dbReference>
<keyword evidence="3" id="KW-0479">Metal-binding</keyword>
<dbReference type="GO" id="GO:0016491">
    <property type="term" value="F:oxidoreductase activity"/>
    <property type="evidence" value="ECO:0007669"/>
    <property type="project" value="UniProtKB-KW"/>
</dbReference>
<keyword evidence="4" id="KW-0560">Oxidoreductase</keyword>
<dbReference type="GO" id="GO:0046872">
    <property type="term" value="F:metal ion binding"/>
    <property type="evidence" value="ECO:0007669"/>
    <property type="project" value="UniProtKB-KW"/>
</dbReference>
<evidence type="ECO:0000256" key="5">
    <source>
        <dbReference type="ARBA" id="ARBA00023004"/>
    </source>
</evidence>
<dbReference type="RefSeq" id="WP_217645089.1">
    <property type="nucleotide sequence ID" value="NZ_FOTS01000025.1"/>
</dbReference>
<accession>A0A1I4LJD6</accession>
<sequence>MEIKKDILEKGAVIQRDKKTYAIAPHIPGGIIFDVNVLRKIADVAEKYGAQALKLTSAQRIAIVGIDKDQIDNAWKDLDMDKGHAVGLCVRSVKICPATHFCKRAQQDAVSIGLELDAKYHGMQLPSKFKMGISGCLNSCSESAVKDLGLIGTPKGFTVLIGGSAGVKARIADVLQEHVPVEAVLALVDKVVLYYKANGKNYERMGNMIERLGIEKVKHDILG</sequence>
<evidence type="ECO:0000259" key="8">
    <source>
        <dbReference type="Pfam" id="PF03460"/>
    </source>
</evidence>
<dbReference type="Gene3D" id="3.30.413.10">
    <property type="entry name" value="Sulfite Reductase Hemoprotein, domain 1"/>
    <property type="match status" value="1"/>
</dbReference>
<protein>
    <submittedName>
        <fullName evidence="9">Nitrite/Sulfite reductase ferredoxin-like half domain-containing protein</fullName>
    </submittedName>
</protein>
<gene>
    <name evidence="9" type="ORF">SAMN04490355_102535</name>
</gene>